<proteinExistence type="predicted"/>
<name>A0A4U0UWP3_9PEZI</name>
<feature type="signal peptide" evidence="3">
    <location>
        <begin position="1"/>
        <end position="21"/>
    </location>
</feature>
<dbReference type="PANTHER" id="PTHR36853:SF1">
    <property type="entry name" value="DUF3844 DOMAIN-CONTAINING PROTEIN"/>
    <property type="match status" value="1"/>
</dbReference>
<feature type="chain" id="PRO_5020814121" description="Vacuolar sorting protein Vps3844 C-terminal domain-containing protein" evidence="3">
    <location>
        <begin position="22"/>
        <end position="417"/>
    </location>
</feature>
<keyword evidence="3" id="KW-0732">Signal</keyword>
<accession>A0A4U0UWP3</accession>
<feature type="transmembrane region" description="Helical" evidence="2">
    <location>
        <begin position="373"/>
        <end position="392"/>
    </location>
</feature>
<reference evidence="5 6" key="1">
    <citation type="submission" date="2017-03" db="EMBL/GenBank/DDBJ databases">
        <title>Genomes of endolithic fungi from Antarctica.</title>
        <authorList>
            <person name="Coleine C."/>
            <person name="Masonjones S."/>
            <person name="Stajich J.E."/>
        </authorList>
    </citation>
    <scope>NUCLEOTIDE SEQUENCE [LARGE SCALE GENOMIC DNA]</scope>
    <source>
        <strain evidence="5 6">CCFEE 5311</strain>
    </source>
</reference>
<feature type="region of interest" description="Disordered" evidence="1">
    <location>
        <begin position="227"/>
        <end position="257"/>
    </location>
</feature>
<protein>
    <recommendedName>
        <fullName evidence="4">Vacuolar sorting protein Vps3844 C-terminal domain-containing protein</fullName>
    </recommendedName>
</protein>
<evidence type="ECO:0000259" key="4">
    <source>
        <dbReference type="Pfam" id="PF12955"/>
    </source>
</evidence>
<dbReference type="EMBL" id="NAJP01000035">
    <property type="protein sequence ID" value="TKA40092.1"/>
    <property type="molecule type" value="Genomic_DNA"/>
</dbReference>
<keyword evidence="2" id="KW-1133">Transmembrane helix</keyword>
<comment type="caution">
    <text evidence="5">The sequence shown here is derived from an EMBL/GenBank/DDBJ whole genome shotgun (WGS) entry which is preliminary data.</text>
</comment>
<gene>
    <name evidence="5" type="ORF">B0A54_08880</name>
</gene>
<dbReference type="GO" id="GO:0005783">
    <property type="term" value="C:endoplasmic reticulum"/>
    <property type="evidence" value="ECO:0007669"/>
    <property type="project" value="TreeGrafter"/>
</dbReference>
<keyword evidence="2" id="KW-0812">Transmembrane</keyword>
<dbReference type="AlphaFoldDB" id="A0A4U0UWP3"/>
<dbReference type="OrthoDB" id="5583277at2759"/>
<dbReference type="Proteomes" id="UP000310066">
    <property type="component" value="Unassembled WGS sequence"/>
</dbReference>
<evidence type="ECO:0000256" key="1">
    <source>
        <dbReference type="SAM" id="MobiDB-lite"/>
    </source>
</evidence>
<organism evidence="5 6">
    <name type="scientific">Friedmanniomyces endolithicus</name>
    <dbReference type="NCBI Taxonomy" id="329885"/>
    <lineage>
        <taxon>Eukaryota</taxon>
        <taxon>Fungi</taxon>
        <taxon>Dikarya</taxon>
        <taxon>Ascomycota</taxon>
        <taxon>Pezizomycotina</taxon>
        <taxon>Dothideomycetes</taxon>
        <taxon>Dothideomycetidae</taxon>
        <taxon>Mycosphaerellales</taxon>
        <taxon>Teratosphaeriaceae</taxon>
        <taxon>Friedmanniomyces</taxon>
    </lineage>
</organism>
<dbReference type="InterPro" id="IPR053065">
    <property type="entry name" value="Archenteron_Induction-Rel"/>
</dbReference>
<evidence type="ECO:0000313" key="6">
    <source>
        <dbReference type="Proteomes" id="UP000310066"/>
    </source>
</evidence>
<dbReference type="PANTHER" id="PTHR36853">
    <property type="entry name" value="EXPRESSED PROTEIN"/>
    <property type="match status" value="1"/>
</dbReference>
<dbReference type="STRING" id="329885.A0A4U0UWP3"/>
<keyword evidence="2" id="KW-0472">Membrane</keyword>
<sequence length="417" mass="44554">MKLATSLILPALSWTAGLASATTEARVYICDGRAEEATDRTLSPTEARLVITQRAGVEDYHSAELKDGKALDAINVFGRTTSLFEDEDRRKQVEEIVLVEGGGDVESTIIAPWKQPQDVHADTLLSTVNLSQQCRSFAISPVSDVASTRRLWVDLVRQASPAIQSSSPTDESIVASLRDGGVADGRGKTFRIVSRGDPLLNLMDPVQSGMSATLLFAPTTRITETESQWGTYSMPGAQSPLRKRQARSSPPQPEAPLEIDPLHFFQPVEASNEASDFYLSANNNTNASTPLTGILPACFTTQESCESSTRSCMGHGACALLFTDQSASPQSPSQHCYACACAPTTSKSSDGKLVTTTYWGGPACQKKDISMEFWMLALFSVGLVFLVSFAVGELMGMGGEELPSVIGAGVSGPTAKK</sequence>
<evidence type="ECO:0000256" key="3">
    <source>
        <dbReference type="SAM" id="SignalP"/>
    </source>
</evidence>
<dbReference type="Pfam" id="PF12955">
    <property type="entry name" value="Vps3844_C"/>
    <property type="match status" value="1"/>
</dbReference>
<feature type="domain" description="Vacuolar sorting protein Vps3844 C-terminal" evidence="4">
    <location>
        <begin position="298"/>
        <end position="408"/>
    </location>
</feature>
<dbReference type="InterPro" id="IPR024382">
    <property type="entry name" value="Vps3844_C"/>
</dbReference>
<evidence type="ECO:0000313" key="5">
    <source>
        <dbReference type="EMBL" id="TKA40092.1"/>
    </source>
</evidence>
<evidence type="ECO:0000256" key="2">
    <source>
        <dbReference type="SAM" id="Phobius"/>
    </source>
</evidence>